<organism evidence="3 4">
    <name type="scientific">Shewanella surugensis</name>
    <dbReference type="NCBI Taxonomy" id="212020"/>
    <lineage>
        <taxon>Bacteria</taxon>
        <taxon>Pseudomonadati</taxon>
        <taxon>Pseudomonadota</taxon>
        <taxon>Gammaproteobacteria</taxon>
        <taxon>Alteromonadales</taxon>
        <taxon>Shewanellaceae</taxon>
        <taxon>Shewanella</taxon>
    </lineage>
</organism>
<dbReference type="EMBL" id="JAKIKS010000104">
    <property type="protein sequence ID" value="MCL1126744.1"/>
    <property type="molecule type" value="Genomic_DNA"/>
</dbReference>
<proteinExistence type="predicted"/>
<comment type="caution">
    <text evidence="3">The sequence shown here is derived from an EMBL/GenBank/DDBJ whole genome shotgun (WGS) entry which is preliminary data.</text>
</comment>
<reference evidence="3 4" key="1">
    <citation type="submission" date="2022-01" db="EMBL/GenBank/DDBJ databases">
        <title>Whole genome-based taxonomy of the Shewanellaceae.</title>
        <authorList>
            <person name="Martin-Rodriguez A.J."/>
        </authorList>
    </citation>
    <scope>NUCLEOTIDE SEQUENCE [LARGE SCALE GENOMIC DNA]</scope>
    <source>
        <strain evidence="3 4">DSM 17177</strain>
    </source>
</reference>
<dbReference type="CDD" id="cd11524">
    <property type="entry name" value="SYLF"/>
    <property type="match status" value="1"/>
</dbReference>
<keyword evidence="1" id="KW-0732">Signal</keyword>
<dbReference type="InterPro" id="IPR007461">
    <property type="entry name" value="Ysc84_actin-binding"/>
</dbReference>
<dbReference type="Pfam" id="PF04366">
    <property type="entry name" value="Ysc84"/>
    <property type="match status" value="1"/>
</dbReference>
<dbReference type="Proteomes" id="UP001203423">
    <property type="component" value="Unassembled WGS sequence"/>
</dbReference>
<evidence type="ECO:0000313" key="3">
    <source>
        <dbReference type="EMBL" id="MCL1126744.1"/>
    </source>
</evidence>
<sequence length="201" mass="21351">MKHLMSKTTYLLCIMLGLFFTTQALADNNGGSPDCNKIDDSYQQAICNFSKAKDTRKFFSNAYGYALFPTIGKGGFIVGGAYGDGHVYKSGRITGDTSLTQLSVGFQLGGQAYSEIIFFENEDAYKKFTSGNFEFSAQASAVAITIGANAQTSTTGNSASAGKSAATASYVQGMATFTLAKGGLMYEAALAGQKFTFDKRD</sequence>
<feature type="signal peptide" evidence="1">
    <location>
        <begin position="1"/>
        <end position="26"/>
    </location>
</feature>
<feature type="chain" id="PRO_5047371219" evidence="1">
    <location>
        <begin position="27"/>
        <end position="201"/>
    </location>
</feature>
<evidence type="ECO:0000256" key="1">
    <source>
        <dbReference type="SAM" id="SignalP"/>
    </source>
</evidence>
<gene>
    <name evidence="3" type="ORF">L2764_20205</name>
</gene>
<dbReference type="RefSeq" id="WP_248942157.1">
    <property type="nucleotide sequence ID" value="NZ_JAKIKS010000104.1"/>
</dbReference>
<keyword evidence="4" id="KW-1185">Reference proteome</keyword>
<evidence type="ECO:0000259" key="2">
    <source>
        <dbReference type="Pfam" id="PF04366"/>
    </source>
</evidence>
<evidence type="ECO:0000313" key="4">
    <source>
        <dbReference type="Proteomes" id="UP001203423"/>
    </source>
</evidence>
<protein>
    <submittedName>
        <fullName evidence="3">Lipid-binding SYLF domain-containing protein</fullName>
    </submittedName>
</protein>
<accession>A0ABT0LGR6</accession>
<name>A0ABT0LGR6_9GAMM</name>
<feature type="domain" description="Ysc84 actin-binding" evidence="2">
    <location>
        <begin position="101"/>
        <end position="195"/>
    </location>
</feature>